<dbReference type="AlphaFoldDB" id="A0A370GPA0"/>
<evidence type="ECO:0008006" key="3">
    <source>
        <dbReference type="Google" id="ProtNLM"/>
    </source>
</evidence>
<dbReference type="InterPro" id="IPR036412">
    <property type="entry name" value="HAD-like_sf"/>
</dbReference>
<dbReference type="InterPro" id="IPR023198">
    <property type="entry name" value="PGP-like_dom2"/>
</dbReference>
<dbReference type="Proteomes" id="UP000255326">
    <property type="component" value="Unassembled WGS sequence"/>
</dbReference>
<dbReference type="InterPro" id="IPR023214">
    <property type="entry name" value="HAD_sf"/>
</dbReference>
<gene>
    <name evidence="1" type="ORF">DFR59_102186</name>
</gene>
<evidence type="ECO:0000313" key="1">
    <source>
        <dbReference type="EMBL" id="RDI45558.1"/>
    </source>
</evidence>
<accession>A0A370GPA0</accession>
<dbReference type="Gene3D" id="1.10.150.240">
    <property type="entry name" value="Putative phosphatase, domain 2"/>
    <property type="match status" value="1"/>
</dbReference>
<dbReference type="EMBL" id="QQAY01000002">
    <property type="protein sequence ID" value="RDI45558.1"/>
    <property type="molecule type" value="Genomic_DNA"/>
</dbReference>
<reference evidence="1 2" key="1">
    <citation type="submission" date="2018-07" db="EMBL/GenBank/DDBJ databases">
        <title>Genomic Encyclopedia of Type Strains, Phase IV (KMG-IV): sequencing the most valuable type-strain genomes for metagenomic binning, comparative biology and taxonomic classification.</title>
        <authorList>
            <person name="Goeker M."/>
        </authorList>
    </citation>
    <scope>NUCLEOTIDE SEQUENCE [LARGE SCALE GENOMIC DNA]</scope>
    <source>
        <strain evidence="1 2">DSM 25281</strain>
    </source>
</reference>
<evidence type="ECO:0000313" key="2">
    <source>
        <dbReference type="Proteomes" id="UP000255326"/>
    </source>
</evidence>
<protein>
    <recommendedName>
        <fullName evidence="3">Haloacid dehalogenase-like hydrolase</fullName>
    </recommendedName>
</protein>
<organism evidence="1 2">
    <name type="scientific">Falsibacillus pallidus</name>
    <dbReference type="NCBI Taxonomy" id="493781"/>
    <lineage>
        <taxon>Bacteria</taxon>
        <taxon>Bacillati</taxon>
        <taxon>Bacillota</taxon>
        <taxon>Bacilli</taxon>
        <taxon>Bacillales</taxon>
        <taxon>Bacillaceae</taxon>
        <taxon>Falsibacillus</taxon>
    </lineage>
</organism>
<keyword evidence="2" id="KW-1185">Reference proteome</keyword>
<dbReference type="Gene3D" id="3.40.50.1000">
    <property type="entry name" value="HAD superfamily/HAD-like"/>
    <property type="match status" value="1"/>
</dbReference>
<dbReference type="SUPFAM" id="SSF56784">
    <property type="entry name" value="HAD-like"/>
    <property type="match status" value="1"/>
</dbReference>
<proteinExistence type="predicted"/>
<comment type="caution">
    <text evidence="1">The sequence shown here is derived from an EMBL/GenBank/DDBJ whole genome shotgun (WGS) entry which is preliminary data.</text>
</comment>
<name>A0A370GPA0_9BACI</name>
<sequence length="56" mass="6400">MQALIFDMDGTLFQTDKILEISLDDAFDRLRSLNLWEGATPIDKYRGIMGVPLQKV</sequence>